<organism evidence="1 2">
    <name type="scientific">Methanosarcina siciliae C2J</name>
    <dbReference type="NCBI Taxonomy" id="1434118"/>
    <lineage>
        <taxon>Archaea</taxon>
        <taxon>Methanobacteriati</taxon>
        <taxon>Methanobacteriota</taxon>
        <taxon>Stenosarchaea group</taxon>
        <taxon>Methanomicrobia</taxon>
        <taxon>Methanosarcinales</taxon>
        <taxon>Methanosarcinaceae</taxon>
        <taxon>Methanosarcina</taxon>
    </lineage>
</organism>
<sequence>MFPEEWLRQTAKENGLIKRERKIDPVILFWVLTLSFGVRLQRTLASLKREYEKESGKNIIDSSWYYRFTPELVEFPHQCVIHGSKNLQKTLVENLAKNSKTSRMFSFKTAQLFFFTLLSRQVSGIKIKNSSCRHKSWSYGKCSC</sequence>
<dbReference type="Proteomes" id="UP000033123">
    <property type="component" value="Chromosome"/>
</dbReference>
<protein>
    <submittedName>
        <fullName evidence="1">Mobile element protein</fullName>
    </submittedName>
</protein>
<accession>A0A0E3PRR6</accession>
<evidence type="ECO:0000313" key="1">
    <source>
        <dbReference type="EMBL" id="AKB37403.1"/>
    </source>
</evidence>
<gene>
    <name evidence="1" type="ORF">MSSAC_2813</name>
</gene>
<dbReference type="HOGENOM" id="CLU_1792162_0_0_2"/>
<evidence type="ECO:0000313" key="2">
    <source>
        <dbReference type="Proteomes" id="UP000033123"/>
    </source>
</evidence>
<dbReference type="PATRIC" id="fig|1434118.4.peg.3652"/>
<reference evidence="1 2" key="1">
    <citation type="submission" date="2014-07" db="EMBL/GenBank/DDBJ databases">
        <title>Methanogenic archaea and the global carbon cycle.</title>
        <authorList>
            <person name="Henriksen J.R."/>
            <person name="Luke J."/>
            <person name="Reinhart S."/>
            <person name="Benedict M.N."/>
            <person name="Youngblut N.D."/>
            <person name="Metcalf M.E."/>
            <person name="Whitaker R.J."/>
            <person name="Metcalf W.W."/>
        </authorList>
    </citation>
    <scope>NUCLEOTIDE SEQUENCE [LARGE SCALE GENOMIC DNA]</scope>
    <source>
        <strain evidence="1 2">C2J</strain>
    </source>
</reference>
<proteinExistence type="predicted"/>
<dbReference type="KEGG" id="msj:MSSAC_2813"/>
<dbReference type="STRING" id="1434118.MSSAC_2813"/>
<dbReference type="AlphaFoldDB" id="A0A0E3PRR6"/>
<dbReference type="EMBL" id="CP009508">
    <property type="protein sequence ID" value="AKB37403.1"/>
    <property type="molecule type" value="Genomic_DNA"/>
</dbReference>
<name>A0A0E3PRR6_9EURY</name>